<keyword evidence="2" id="KW-1185">Reference proteome</keyword>
<dbReference type="AlphaFoldDB" id="A0A5B6WPA7"/>
<accession>A0A5B6WPA7</accession>
<gene>
    <name evidence="1" type="ORF">EPI10_005223</name>
</gene>
<keyword evidence="1" id="KW-0548">Nucleotidyltransferase</keyword>
<keyword evidence="1" id="KW-0695">RNA-directed DNA polymerase</keyword>
<protein>
    <submittedName>
        <fullName evidence="1">Reverse transcriptase</fullName>
    </submittedName>
</protein>
<dbReference type="OrthoDB" id="696872at2759"/>
<dbReference type="EMBL" id="SMMG02000002">
    <property type="protein sequence ID" value="KAA3483024.1"/>
    <property type="molecule type" value="Genomic_DNA"/>
</dbReference>
<dbReference type="Proteomes" id="UP000325315">
    <property type="component" value="Unassembled WGS sequence"/>
</dbReference>
<dbReference type="GO" id="GO:0003964">
    <property type="term" value="F:RNA-directed DNA polymerase activity"/>
    <property type="evidence" value="ECO:0007669"/>
    <property type="project" value="UniProtKB-KW"/>
</dbReference>
<sequence length="92" mass="10612">MKNIVLIPKVAHLTNLKIFCPNNRLQKVLHISIKEAQSAFISGRLITDNFLLAYELIHTLKQRMMGQHRGLALKLDMTLHQNRLLTAFFVAF</sequence>
<reference evidence="2" key="1">
    <citation type="journal article" date="2019" name="Plant Biotechnol. J.">
        <title>Genome sequencing of the Australian wild diploid species Gossypium australe highlights disease resistance and delayed gland morphogenesis.</title>
        <authorList>
            <person name="Cai Y."/>
            <person name="Cai X."/>
            <person name="Wang Q."/>
            <person name="Wang P."/>
            <person name="Zhang Y."/>
            <person name="Cai C."/>
            <person name="Xu Y."/>
            <person name="Wang K."/>
            <person name="Zhou Z."/>
            <person name="Wang C."/>
            <person name="Geng S."/>
            <person name="Li B."/>
            <person name="Dong Q."/>
            <person name="Hou Y."/>
            <person name="Wang H."/>
            <person name="Ai P."/>
            <person name="Liu Z."/>
            <person name="Yi F."/>
            <person name="Sun M."/>
            <person name="An G."/>
            <person name="Cheng J."/>
            <person name="Zhang Y."/>
            <person name="Shi Q."/>
            <person name="Xie Y."/>
            <person name="Shi X."/>
            <person name="Chang Y."/>
            <person name="Huang F."/>
            <person name="Chen Y."/>
            <person name="Hong S."/>
            <person name="Mi L."/>
            <person name="Sun Q."/>
            <person name="Zhang L."/>
            <person name="Zhou B."/>
            <person name="Peng R."/>
            <person name="Zhang X."/>
            <person name="Liu F."/>
        </authorList>
    </citation>
    <scope>NUCLEOTIDE SEQUENCE [LARGE SCALE GENOMIC DNA]</scope>
    <source>
        <strain evidence="2">cv. PA1801</strain>
    </source>
</reference>
<evidence type="ECO:0000313" key="2">
    <source>
        <dbReference type="Proteomes" id="UP000325315"/>
    </source>
</evidence>
<organism evidence="1 2">
    <name type="scientific">Gossypium australe</name>
    <dbReference type="NCBI Taxonomy" id="47621"/>
    <lineage>
        <taxon>Eukaryota</taxon>
        <taxon>Viridiplantae</taxon>
        <taxon>Streptophyta</taxon>
        <taxon>Embryophyta</taxon>
        <taxon>Tracheophyta</taxon>
        <taxon>Spermatophyta</taxon>
        <taxon>Magnoliopsida</taxon>
        <taxon>eudicotyledons</taxon>
        <taxon>Gunneridae</taxon>
        <taxon>Pentapetalae</taxon>
        <taxon>rosids</taxon>
        <taxon>malvids</taxon>
        <taxon>Malvales</taxon>
        <taxon>Malvaceae</taxon>
        <taxon>Malvoideae</taxon>
        <taxon>Gossypium</taxon>
    </lineage>
</organism>
<name>A0A5B6WPA7_9ROSI</name>
<keyword evidence="1" id="KW-0808">Transferase</keyword>
<comment type="caution">
    <text evidence="1">The sequence shown here is derived from an EMBL/GenBank/DDBJ whole genome shotgun (WGS) entry which is preliminary data.</text>
</comment>
<proteinExistence type="predicted"/>
<evidence type="ECO:0000313" key="1">
    <source>
        <dbReference type="EMBL" id="KAA3483024.1"/>
    </source>
</evidence>